<accession>A0A4S3JVZ2</accession>
<proteinExistence type="predicted"/>
<name>A0A4S3JVZ2_9EURO</name>
<dbReference type="VEuPathDB" id="FungiDB:EYZ11_000883"/>
<sequence length="63" mass="7278">MDYLAKQPGSSKLQISIFLSQVIEYTADAFKQKSIEHRRSYGPPPREILEKGRRTSQFYNSGK</sequence>
<feature type="region of interest" description="Disordered" evidence="1">
    <location>
        <begin position="37"/>
        <end position="63"/>
    </location>
</feature>
<dbReference type="EMBL" id="SOSA01000014">
    <property type="protein sequence ID" value="THC99616.1"/>
    <property type="molecule type" value="Genomic_DNA"/>
</dbReference>
<evidence type="ECO:0000313" key="3">
    <source>
        <dbReference type="Proteomes" id="UP000308092"/>
    </source>
</evidence>
<dbReference type="AlphaFoldDB" id="A0A4S3JVZ2"/>
<organism evidence="2 3">
    <name type="scientific">Aspergillus tanneri</name>
    <dbReference type="NCBI Taxonomy" id="1220188"/>
    <lineage>
        <taxon>Eukaryota</taxon>
        <taxon>Fungi</taxon>
        <taxon>Dikarya</taxon>
        <taxon>Ascomycota</taxon>
        <taxon>Pezizomycotina</taxon>
        <taxon>Eurotiomycetes</taxon>
        <taxon>Eurotiomycetidae</taxon>
        <taxon>Eurotiales</taxon>
        <taxon>Aspergillaceae</taxon>
        <taxon>Aspergillus</taxon>
        <taxon>Aspergillus subgen. Circumdati</taxon>
    </lineage>
</organism>
<protein>
    <submittedName>
        <fullName evidence="2">Uncharacterized protein</fullName>
    </submittedName>
</protein>
<comment type="caution">
    <text evidence="2">The sequence shown here is derived from an EMBL/GenBank/DDBJ whole genome shotgun (WGS) entry which is preliminary data.</text>
</comment>
<evidence type="ECO:0000256" key="1">
    <source>
        <dbReference type="SAM" id="MobiDB-lite"/>
    </source>
</evidence>
<gene>
    <name evidence="2" type="ORF">EYZ11_000883</name>
</gene>
<dbReference type="Proteomes" id="UP000308092">
    <property type="component" value="Unassembled WGS sequence"/>
</dbReference>
<reference evidence="2 3" key="1">
    <citation type="submission" date="2019-03" db="EMBL/GenBank/DDBJ databases">
        <title>The genome sequence of a newly discovered highly antifungal drug resistant Aspergillus species, Aspergillus tanneri NIH 1004.</title>
        <authorList>
            <person name="Mounaud S."/>
            <person name="Singh I."/>
            <person name="Joardar V."/>
            <person name="Pakala S."/>
            <person name="Pakala S."/>
            <person name="Venepally P."/>
            <person name="Hoover J."/>
            <person name="Nierman W."/>
            <person name="Chung J."/>
            <person name="Losada L."/>
        </authorList>
    </citation>
    <scope>NUCLEOTIDE SEQUENCE [LARGE SCALE GENOMIC DNA]</scope>
    <source>
        <strain evidence="2 3">NIH1004</strain>
    </source>
</reference>
<evidence type="ECO:0000313" key="2">
    <source>
        <dbReference type="EMBL" id="THC99616.1"/>
    </source>
</evidence>
<keyword evidence="3" id="KW-1185">Reference proteome</keyword>